<dbReference type="CDD" id="cd07381">
    <property type="entry name" value="MPP_CapA"/>
    <property type="match status" value="1"/>
</dbReference>
<dbReference type="InterPro" id="IPR052169">
    <property type="entry name" value="CW_Biosynth-Accessory"/>
</dbReference>
<dbReference type="SMART" id="SM00854">
    <property type="entry name" value="PGA_cap"/>
    <property type="match status" value="1"/>
</dbReference>
<comment type="caution">
    <text evidence="3">The sequence shown here is derived from an EMBL/GenBank/DDBJ whole genome shotgun (WGS) entry which is preliminary data.</text>
</comment>
<dbReference type="PANTHER" id="PTHR33393">
    <property type="entry name" value="POLYGLUTAMINE SYNTHESIS ACCESSORY PROTEIN RV0574C-RELATED"/>
    <property type="match status" value="1"/>
</dbReference>
<name>A0ABR9ZSL6_9FIRM</name>
<reference evidence="3 4" key="1">
    <citation type="submission" date="2020-11" db="EMBL/GenBank/DDBJ databases">
        <title>Fusibacter basophilias sp. nov.</title>
        <authorList>
            <person name="Qiu D."/>
        </authorList>
    </citation>
    <scope>NUCLEOTIDE SEQUENCE [LARGE SCALE GENOMIC DNA]</scope>
    <source>
        <strain evidence="3 4">Q10-2</strain>
    </source>
</reference>
<dbReference type="SUPFAM" id="SSF56300">
    <property type="entry name" value="Metallo-dependent phosphatases"/>
    <property type="match status" value="1"/>
</dbReference>
<organism evidence="3 4">
    <name type="scientific">Fusibacter ferrireducens</name>
    <dbReference type="NCBI Taxonomy" id="2785058"/>
    <lineage>
        <taxon>Bacteria</taxon>
        <taxon>Bacillati</taxon>
        <taxon>Bacillota</taxon>
        <taxon>Clostridia</taxon>
        <taxon>Eubacteriales</taxon>
        <taxon>Eubacteriales Family XII. Incertae Sedis</taxon>
        <taxon>Fusibacter</taxon>
    </lineage>
</organism>
<dbReference type="Pfam" id="PF09587">
    <property type="entry name" value="PGA_cap"/>
    <property type="match status" value="1"/>
</dbReference>
<evidence type="ECO:0000313" key="3">
    <source>
        <dbReference type="EMBL" id="MBF4693336.1"/>
    </source>
</evidence>
<dbReference type="Proteomes" id="UP000614200">
    <property type="component" value="Unassembled WGS sequence"/>
</dbReference>
<evidence type="ECO:0000259" key="2">
    <source>
        <dbReference type="SMART" id="SM00854"/>
    </source>
</evidence>
<proteinExistence type="inferred from homology"/>
<feature type="domain" description="Capsule synthesis protein CapA" evidence="2">
    <location>
        <begin position="5"/>
        <end position="313"/>
    </location>
</feature>
<sequence length="434" mass="48624">MMAISIIATGDTLLTQRLPHTDEECLKIKRMFEASDVRLTNFELLLHDFEVSPSAVSGGTWVVARPPIIKDLKWLGFNMFSCATNHSLDWGHEGLLTTMKHLDHAECIYAGIGKNMAEACQPQYLDTPEGRVALISVCSTGKDWHIAGEQRPDVKGRPGINMLRFNSIHYLPKSDIEALKDIVNKTDVNARRMQLEREGFVKPETGFAIGNTRFEVGNTGTVTTYNQKDADRIVKAIDEAKRQADVVLVSHHVHEFKGPEKDISADFVRDFARLCIDCGAHAYIGHGPHILRGFEVYKQRPIFYSLGDFIIQNDSVERQPTEFYDIYDLDSGHTPSDAFDARSKNGTKGLAANRKAFESVIISFEVENNAIDCVKIMPITLGFKEKRSRKGRPTIANETDAVRILNDLIQLSDEYGTIIEIVDGCGYINLNAFE</sequence>
<dbReference type="InterPro" id="IPR029052">
    <property type="entry name" value="Metallo-depent_PP-like"/>
</dbReference>
<dbReference type="EMBL" id="JADKNH010000005">
    <property type="protein sequence ID" value="MBF4693336.1"/>
    <property type="molecule type" value="Genomic_DNA"/>
</dbReference>
<keyword evidence="4" id="KW-1185">Reference proteome</keyword>
<gene>
    <name evidence="3" type="ORF">ISU02_09405</name>
</gene>
<dbReference type="PANTHER" id="PTHR33393:SF11">
    <property type="entry name" value="POLYGLUTAMINE SYNTHESIS ACCESSORY PROTEIN RV0574C-RELATED"/>
    <property type="match status" value="1"/>
</dbReference>
<accession>A0ABR9ZSL6</accession>
<evidence type="ECO:0000313" key="4">
    <source>
        <dbReference type="Proteomes" id="UP000614200"/>
    </source>
</evidence>
<evidence type="ECO:0000256" key="1">
    <source>
        <dbReference type="ARBA" id="ARBA00005662"/>
    </source>
</evidence>
<comment type="similarity">
    <text evidence="1">Belongs to the CapA family.</text>
</comment>
<dbReference type="InterPro" id="IPR019079">
    <property type="entry name" value="Capsule_synth_CapA"/>
</dbReference>
<protein>
    <submittedName>
        <fullName evidence="3">CapA family protein</fullName>
    </submittedName>
</protein>